<reference evidence="2 3" key="1">
    <citation type="submission" date="2023-03" db="EMBL/GenBank/DDBJ databases">
        <title>Draft assemblies of triclosan tolerant bacteria isolated from returned activated sludge.</title>
        <authorList>
            <person name="Van Hamelsveld S."/>
        </authorList>
    </citation>
    <scope>NUCLEOTIDE SEQUENCE [LARGE SCALE GENOMIC DNA]</scope>
    <source>
        <strain evidence="2 3">GW210010_S58</strain>
    </source>
</reference>
<dbReference type="GO" id="GO:0016787">
    <property type="term" value="F:hydrolase activity"/>
    <property type="evidence" value="ECO:0007669"/>
    <property type="project" value="UniProtKB-KW"/>
</dbReference>
<dbReference type="SUPFAM" id="SSF51556">
    <property type="entry name" value="Metallo-dependent hydrolases"/>
    <property type="match status" value="1"/>
</dbReference>
<protein>
    <submittedName>
        <fullName evidence="2">Alpha-D-ribose 1-methylphosphonate 5-triphosphate diphosphatase</fullName>
        <ecNumber evidence="2">3.6.1.63</ecNumber>
    </submittedName>
</protein>
<dbReference type="PANTHER" id="PTHR43135:SF3">
    <property type="entry name" value="ALPHA-D-RIBOSE 1-METHYLPHOSPHONATE 5-TRIPHOSPHATE DIPHOSPHATASE"/>
    <property type="match status" value="1"/>
</dbReference>
<sequence>MLPAYLTHARIVLPDGVLPDSALLIEDGRIAAIEPAAAAVPRAAQVIDLRGQTLLPGLIDLHCDAIEKEAEPRSRVMFPLDFAVAQVDRRNAAAGITTPYHAVSFAGHEFGVRNYDTAGDLVRTVTAFRDHSLVDNRIHCRFEVTDASALPVLERLMAAGLVDLVSVMDHSPGQGQFKTLDAYLAYMMGNHAMTRDEAKAAADRKLLDKEGAPQRVEHLLALAARLGIPAASHDDDSPQRIAAMHALGVRMSEFPINLETARAAAAKALPTILGAPNVLRGESQSGSMRAIDAIRAGVADCLCSDYQPATLIAAAFAAERLAGLSLPRAAALVSANPAAACGLSDRGRIAAGLRADLVAVAMVAGQPLVTHTWSAGRLVFAARYPVGAVGSDSADLERMPAPGREGREAA</sequence>
<dbReference type="SUPFAM" id="SSF51338">
    <property type="entry name" value="Composite domain of metallo-dependent hydrolases"/>
    <property type="match status" value="1"/>
</dbReference>
<dbReference type="EMBL" id="JARJLM010000270">
    <property type="protein sequence ID" value="MDF3834404.1"/>
    <property type="molecule type" value="Genomic_DNA"/>
</dbReference>
<comment type="caution">
    <text evidence="2">The sequence shown here is derived from an EMBL/GenBank/DDBJ whole genome shotgun (WGS) entry which is preliminary data.</text>
</comment>
<gene>
    <name evidence="2" type="ORF">P3W85_15785</name>
</gene>
<dbReference type="Proteomes" id="UP001216674">
    <property type="component" value="Unassembled WGS sequence"/>
</dbReference>
<dbReference type="EC" id="3.6.1.63" evidence="2"/>
<dbReference type="InterPro" id="IPR032466">
    <property type="entry name" value="Metal_Hydrolase"/>
</dbReference>
<name>A0ABT6AP55_9BURK</name>
<dbReference type="InterPro" id="IPR011059">
    <property type="entry name" value="Metal-dep_hydrolase_composite"/>
</dbReference>
<dbReference type="NCBIfam" id="NF011987">
    <property type="entry name" value="PRK15446.2-3"/>
    <property type="match status" value="1"/>
</dbReference>
<dbReference type="Gene3D" id="3.20.20.140">
    <property type="entry name" value="Metal-dependent hydrolases"/>
    <property type="match status" value="1"/>
</dbReference>
<dbReference type="InterPro" id="IPR013108">
    <property type="entry name" value="Amidohydro_3"/>
</dbReference>
<feature type="domain" description="Amidohydrolase 3" evidence="1">
    <location>
        <begin position="185"/>
        <end position="380"/>
    </location>
</feature>
<dbReference type="PIRSF" id="PIRSF038971">
    <property type="entry name" value="PhnM"/>
    <property type="match status" value="1"/>
</dbReference>
<proteinExistence type="predicted"/>
<dbReference type="Pfam" id="PF07969">
    <property type="entry name" value="Amidohydro_3"/>
    <property type="match status" value="1"/>
</dbReference>
<dbReference type="RefSeq" id="WP_276265488.1">
    <property type="nucleotide sequence ID" value="NZ_JARJLM010000270.1"/>
</dbReference>
<accession>A0ABT6AP55</accession>
<dbReference type="NCBIfam" id="NF011990">
    <property type="entry name" value="PRK15446.2-6"/>
    <property type="match status" value="1"/>
</dbReference>
<evidence type="ECO:0000313" key="2">
    <source>
        <dbReference type="EMBL" id="MDF3834404.1"/>
    </source>
</evidence>
<dbReference type="NCBIfam" id="NF011984">
    <property type="entry name" value="PRK15446.1-5"/>
    <property type="match status" value="1"/>
</dbReference>
<keyword evidence="3" id="KW-1185">Reference proteome</keyword>
<evidence type="ECO:0000259" key="1">
    <source>
        <dbReference type="Pfam" id="PF07969"/>
    </source>
</evidence>
<keyword evidence="2" id="KW-0378">Hydrolase</keyword>
<dbReference type="PANTHER" id="PTHR43135">
    <property type="entry name" value="ALPHA-D-RIBOSE 1-METHYLPHOSPHONATE 5-TRIPHOSPHATE DIPHOSPHATASE"/>
    <property type="match status" value="1"/>
</dbReference>
<dbReference type="InterPro" id="IPR012696">
    <property type="entry name" value="PhnM"/>
</dbReference>
<organism evidence="2 3">
    <name type="scientific">Cupriavidus basilensis</name>
    <dbReference type="NCBI Taxonomy" id="68895"/>
    <lineage>
        <taxon>Bacteria</taxon>
        <taxon>Pseudomonadati</taxon>
        <taxon>Pseudomonadota</taxon>
        <taxon>Betaproteobacteria</taxon>
        <taxon>Burkholderiales</taxon>
        <taxon>Burkholderiaceae</taxon>
        <taxon>Cupriavidus</taxon>
    </lineage>
</organism>
<dbReference type="NCBIfam" id="NF011989">
    <property type="entry name" value="PRK15446.2-5"/>
    <property type="match status" value="1"/>
</dbReference>
<dbReference type="InterPro" id="IPR051781">
    <property type="entry name" value="Metallo-dep_Hydrolase"/>
</dbReference>
<evidence type="ECO:0000313" key="3">
    <source>
        <dbReference type="Proteomes" id="UP001216674"/>
    </source>
</evidence>
<dbReference type="Gene3D" id="2.30.40.10">
    <property type="entry name" value="Urease, subunit C, domain 1"/>
    <property type="match status" value="2"/>
</dbReference>